<dbReference type="AlphaFoldDB" id="A0A645E469"/>
<accession>A0A645E469</accession>
<evidence type="ECO:0000313" key="1">
    <source>
        <dbReference type="EMBL" id="MPM96560.1"/>
    </source>
</evidence>
<name>A0A645E469_9ZZZZ</name>
<sequence length="155" mass="16937">MQLDQIQAIHVQALQAILCILNDCLACIAGSNVRVDLPAALGRDKYLPLLAFDEAADALFAFTAVIDVSRVKEVDALLKSSLHGGLRDLVTVLITPFAAQLPGAQRDFRDLNARIAKCPVLHTLSFLSAARRTGNVPVIYVRERLSLFLYSESSF</sequence>
<proteinExistence type="predicted"/>
<organism evidence="1">
    <name type="scientific">bioreactor metagenome</name>
    <dbReference type="NCBI Taxonomy" id="1076179"/>
    <lineage>
        <taxon>unclassified sequences</taxon>
        <taxon>metagenomes</taxon>
        <taxon>ecological metagenomes</taxon>
    </lineage>
</organism>
<comment type="caution">
    <text evidence="1">The sequence shown here is derived from an EMBL/GenBank/DDBJ whole genome shotgun (WGS) entry which is preliminary data.</text>
</comment>
<dbReference type="EMBL" id="VSSQ01042931">
    <property type="protein sequence ID" value="MPM96560.1"/>
    <property type="molecule type" value="Genomic_DNA"/>
</dbReference>
<reference evidence="1" key="1">
    <citation type="submission" date="2019-08" db="EMBL/GenBank/DDBJ databases">
        <authorList>
            <person name="Kucharzyk K."/>
            <person name="Murdoch R.W."/>
            <person name="Higgins S."/>
            <person name="Loffler F."/>
        </authorList>
    </citation>
    <scope>NUCLEOTIDE SEQUENCE</scope>
</reference>
<protein>
    <submittedName>
        <fullName evidence="1">Uncharacterized protein</fullName>
    </submittedName>
</protein>
<gene>
    <name evidence="1" type="ORF">SDC9_143724</name>
</gene>